<dbReference type="AlphaFoldDB" id="A0A2N3HT78"/>
<dbReference type="Pfam" id="PF12975">
    <property type="entry name" value="DUF3859"/>
    <property type="match status" value="1"/>
</dbReference>
<evidence type="ECO:0000259" key="1">
    <source>
        <dbReference type="Pfam" id="PF12975"/>
    </source>
</evidence>
<dbReference type="InterPro" id="IPR024331">
    <property type="entry name" value="DUF3859"/>
</dbReference>
<dbReference type="Proteomes" id="UP000233535">
    <property type="component" value="Unassembled WGS sequence"/>
</dbReference>
<feature type="domain" description="DUF3859" evidence="1">
    <location>
        <begin position="28"/>
        <end position="161"/>
    </location>
</feature>
<comment type="caution">
    <text evidence="2">The sequence shown here is derived from an EMBL/GenBank/DDBJ whole genome shotgun (WGS) entry which is preliminary data.</text>
</comment>
<gene>
    <name evidence="2" type="ORF">BZG02_16570</name>
</gene>
<evidence type="ECO:0000313" key="3">
    <source>
        <dbReference type="Proteomes" id="UP000233535"/>
    </source>
</evidence>
<evidence type="ECO:0000313" key="2">
    <source>
        <dbReference type="EMBL" id="PKQ61246.1"/>
    </source>
</evidence>
<dbReference type="OrthoDB" id="1118623at2"/>
<dbReference type="Gene3D" id="2.60.40.2390">
    <property type="match status" value="1"/>
</dbReference>
<name>A0A2N3HT78_9BACT</name>
<reference evidence="2 3" key="1">
    <citation type="journal article" date="2017" name="Front. Microbiol.">
        <title>Labilibaculum manganireducens gen. nov., sp. nov. and Labilibaculum filiforme sp. nov., Novel Bacteroidetes Isolated from Subsurface Sediments of the Baltic Sea.</title>
        <authorList>
            <person name="Vandieken V."/>
            <person name="Marshall I.P."/>
            <person name="Niemann H."/>
            <person name="Engelen B."/>
            <person name="Cypionka H."/>
        </authorList>
    </citation>
    <scope>NUCLEOTIDE SEQUENCE [LARGE SCALE GENOMIC DNA]</scope>
    <source>
        <strain evidence="2 3">59.16B</strain>
    </source>
</reference>
<accession>A0A2N3HT78</accession>
<organism evidence="2 3">
    <name type="scientific">Labilibaculum filiforme</name>
    <dbReference type="NCBI Taxonomy" id="1940526"/>
    <lineage>
        <taxon>Bacteria</taxon>
        <taxon>Pseudomonadati</taxon>
        <taxon>Bacteroidota</taxon>
        <taxon>Bacteroidia</taxon>
        <taxon>Marinilabiliales</taxon>
        <taxon>Marinifilaceae</taxon>
        <taxon>Labilibaculum</taxon>
    </lineage>
</organism>
<keyword evidence="3" id="KW-1185">Reference proteome</keyword>
<sequence>MTKKNCSFAVLIQMEAINRFKKAIMNIKIVDYGICKAIGETKKDIVPGSTTGYFLHSYDMEFLERTDVISPKVGLSFGISYEFEDDLEEAELVDYVCRIRHPKLVNPINMEQFIECTEEKDAYVDELGTDFYTFEFDWELQLGEWIFEIIYEDEIMCSQTFIMTE</sequence>
<dbReference type="EMBL" id="MVDD01000016">
    <property type="protein sequence ID" value="PKQ61246.1"/>
    <property type="molecule type" value="Genomic_DNA"/>
</dbReference>
<proteinExistence type="predicted"/>
<protein>
    <recommendedName>
        <fullName evidence="1">DUF3859 domain-containing protein</fullName>
    </recommendedName>
</protein>